<dbReference type="GO" id="GO:0005829">
    <property type="term" value="C:cytosol"/>
    <property type="evidence" value="ECO:0007669"/>
    <property type="project" value="TreeGrafter"/>
</dbReference>
<gene>
    <name evidence="2" type="ORF">DesU5LDRAFT_2805</name>
</gene>
<dbReference type="eggNOG" id="COG0347">
    <property type="taxonomic scope" value="Bacteria"/>
</dbReference>
<dbReference type="PRINTS" id="PR00340">
    <property type="entry name" value="PIIGLNB"/>
</dbReference>
<reference evidence="2" key="1">
    <citation type="submission" date="2011-11" db="EMBL/GenBank/DDBJ databases">
        <title>Improved High-Quality Draft sequence of Desulfovibrio sp. U5L.</title>
        <authorList>
            <consortium name="US DOE Joint Genome Institute"/>
            <person name="Lucas S."/>
            <person name="Han J."/>
            <person name="Lapidus A."/>
            <person name="Cheng J.-F."/>
            <person name="Goodwin L."/>
            <person name="Pitluck S."/>
            <person name="Peters L."/>
            <person name="Ovchinnikova G."/>
            <person name="Held B."/>
            <person name="Detter J.C."/>
            <person name="Han C."/>
            <person name="Tapia R."/>
            <person name="Land M."/>
            <person name="Hauser L."/>
            <person name="Kyrpides N."/>
            <person name="Ivanova N."/>
            <person name="Pagani I."/>
            <person name="Gabster J."/>
            <person name="Walker C."/>
            <person name="Stolyar S."/>
            <person name="Stahl D."/>
            <person name="Arkin A."/>
            <person name="Dehal P."/>
            <person name="Hazen T."/>
            <person name="Woyke T."/>
        </authorList>
    </citation>
    <scope>NUCLEOTIDE SEQUENCE [LARGE SCALE GENOMIC DNA]</scope>
    <source>
        <strain evidence="2">U5L</strain>
    </source>
</reference>
<organism evidence="2">
    <name type="scientific">Desulfovibrio sp. U5L</name>
    <dbReference type="NCBI Taxonomy" id="596152"/>
    <lineage>
        <taxon>Bacteria</taxon>
        <taxon>Pseudomonadati</taxon>
        <taxon>Thermodesulfobacteriota</taxon>
        <taxon>Desulfovibrionia</taxon>
        <taxon>Desulfovibrionales</taxon>
        <taxon>Desulfovibrionaceae</taxon>
        <taxon>Desulfovibrio</taxon>
    </lineage>
</organism>
<dbReference type="PROSITE" id="PS51343">
    <property type="entry name" value="PII_GLNB_DOM"/>
    <property type="match status" value="1"/>
</dbReference>
<dbReference type="STRING" id="596152.DesU5LDRAFT_2805"/>
<dbReference type="EMBL" id="JH600068">
    <property type="protein sequence ID" value="EIG54450.1"/>
    <property type="molecule type" value="Genomic_DNA"/>
</dbReference>
<dbReference type="GO" id="GO:0005524">
    <property type="term" value="F:ATP binding"/>
    <property type="evidence" value="ECO:0007669"/>
    <property type="project" value="TreeGrafter"/>
</dbReference>
<dbReference type="SUPFAM" id="SSF54913">
    <property type="entry name" value="GlnB-like"/>
    <property type="match status" value="1"/>
</dbReference>
<dbReference type="InterPro" id="IPR002187">
    <property type="entry name" value="N-reg_PII"/>
</dbReference>
<dbReference type="Pfam" id="PF00543">
    <property type="entry name" value="P-II"/>
    <property type="match status" value="1"/>
</dbReference>
<dbReference type="OrthoDB" id="9802729at2"/>
<dbReference type="PANTHER" id="PTHR30115:SF11">
    <property type="entry name" value="NITROGEN REGULATORY PROTEIN P-II HOMOLOG"/>
    <property type="match status" value="1"/>
</dbReference>
<protein>
    <submittedName>
        <fullName evidence="2">Nitrogen regulatory protein PII</fullName>
    </submittedName>
</protein>
<evidence type="ECO:0000256" key="1">
    <source>
        <dbReference type="RuleBase" id="RU003936"/>
    </source>
</evidence>
<name>I2Q3U4_9BACT</name>
<dbReference type="InterPro" id="IPR011322">
    <property type="entry name" value="N-reg_PII-like_a/b"/>
</dbReference>
<dbReference type="GO" id="GO:0030234">
    <property type="term" value="F:enzyme regulator activity"/>
    <property type="evidence" value="ECO:0007669"/>
    <property type="project" value="InterPro"/>
</dbReference>
<dbReference type="AlphaFoldDB" id="I2Q3U4"/>
<dbReference type="PROSITE" id="PS00638">
    <property type="entry name" value="PII_GLNB_CTER"/>
    <property type="match status" value="1"/>
</dbReference>
<sequence length="123" mass="13207">MKEIIAIIRPKKVGPTKDALEKLGFPSFMAVRVLGRGHQRGIAAEVACDIPEALKGEGRSGGMKYIPKRMLSVVVPSADADAVVQEIIRVNQTAQIGDGKVFILPVDDALRLRTDETGDSAIL</sequence>
<accession>I2Q3U4</accession>
<dbReference type="Gene3D" id="3.30.70.120">
    <property type="match status" value="1"/>
</dbReference>
<dbReference type="SMART" id="SM00938">
    <property type="entry name" value="P-II"/>
    <property type="match status" value="1"/>
</dbReference>
<dbReference type="InterPro" id="IPR015867">
    <property type="entry name" value="N-reg_PII/ATP_PRibTrfase_C"/>
</dbReference>
<proteinExistence type="inferred from homology"/>
<dbReference type="HOGENOM" id="CLU_082268_0_1_7"/>
<evidence type="ECO:0000313" key="2">
    <source>
        <dbReference type="EMBL" id="EIG54450.1"/>
    </source>
</evidence>
<dbReference type="GO" id="GO:0006808">
    <property type="term" value="P:regulation of nitrogen utilization"/>
    <property type="evidence" value="ECO:0007669"/>
    <property type="project" value="InterPro"/>
</dbReference>
<comment type="similarity">
    <text evidence="1">Belongs to the P(II) protein family.</text>
</comment>
<dbReference type="InterPro" id="IPR017918">
    <property type="entry name" value="N-reg_PII_CS"/>
</dbReference>
<dbReference type="PANTHER" id="PTHR30115">
    <property type="entry name" value="NITROGEN REGULATORY PROTEIN P-II"/>
    <property type="match status" value="1"/>
</dbReference>